<keyword evidence="2" id="KW-0456">Lyase</keyword>
<keyword evidence="3" id="KW-1185">Reference proteome</keyword>
<dbReference type="PANTHER" id="PTHR12390">
    <property type="entry name" value="UROPORPHYRINOGEN III SYNTHASE"/>
    <property type="match status" value="1"/>
</dbReference>
<organism evidence="2 3">
    <name type="scientific">Sunxiuqinia dokdonensis</name>
    <dbReference type="NCBI Taxonomy" id="1409788"/>
    <lineage>
        <taxon>Bacteria</taxon>
        <taxon>Pseudomonadati</taxon>
        <taxon>Bacteroidota</taxon>
        <taxon>Bacteroidia</taxon>
        <taxon>Marinilabiliales</taxon>
        <taxon>Prolixibacteraceae</taxon>
        <taxon>Sunxiuqinia</taxon>
    </lineage>
</organism>
<proteinExistence type="predicted"/>
<dbReference type="SUPFAM" id="SSF69618">
    <property type="entry name" value="HemD-like"/>
    <property type="match status" value="1"/>
</dbReference>
<protein>
    <submittedName>
        <fullName evidence="2">Uroporphyrinogen-III synthase</fullName>
        <ecNumber evidence="2">4.2.1.75</ecNumber>
    </submittedName>
</protein>
<feature type="domain" description="Tetrapyrrole biosynthesis uroporphyrinogen III synthase" evidence="1">
    <location>
        <begin position="23"/>
        <end position="235"/>
    </location>
</feature>
<evidence type="ECO:0000313" key="2">
    <source>
        <dbReference type="EMBL" id="KOH44699.1"/>
    </source>
</evidence>
<dbReference type="GO" id="GO:0004852">
    <property type="term" value="F:uroporphyrinogen-III synthase activity"/>
    <property type="evidence" value="ECO:0007669"/>
    <property type="project" value="UniProtKB-EC"/>
</dbReference>
<evidence type="ECO:0000259" key="1">
    <source>
        <dbReference type="Pfam" id="PF02602"/>
    </source>
</evidence>
<dbReference type="STRING" id="1409788.NC99_24840"/>
<reference evidence="3" key="1">
    <citation type="submission" date="2015-07" db="EMBL/GenBank/DDBJ databases">
        <title>Genome sequencing of Sunxiuqinia dokdonensis strain SK.</title>
        <authorList>
            <person name="Ahn S."/>
            <person name="Kim B.-C."/>
        </authorList>
    </citation>
    <scope>NUCLEOTIDE SEQUENCE [LARGE SCALE GENOMIC DNA]</scope>
    <source>
        <strain evidence="3">SK</strain>
    </source>
</reference>
<dbReference type="EC" id="4.2.1.75" evidence="2"/>
<dbReference type="InterPro" id="IPR003754">
    <property type="entry name" value="4pyrrol_synth_uPrphyn_synth"/>
</dbReference>
<dbReference type="RefSeq" id="WP_053183763.1">
    <property type="nucleotide sequence ID" value="NZ_LGIA01000155.1"/>
</dbReference>
<dbReference type="PANTHER" id="PTHR12390:SF0">
    <property type="entry name" value="UROPORPHYRINOGEN-III SYNTHASE"/>
    <property type="match status" value="1"/>
</dbReference>
<dbReference type="InterPro" id="IPR039793">
    <property type="entry name" value="UROS/Hem4"/>
</dbReference>
<dbReference type="AlphaFoldDB" id="A0A0L8V8D9"/>
<name>A0A0L8V8D9_9BACT</name>
<dbReference type="Pfam" id="PF02602">
    <property type="entry name" value="HEM4"/>
    <property type="match status" value="1"/>
</dbReference>
<dbReference type="GO" id="GO:0006780">
    <property type="term" value="P:uroporphyrinogen III biosynthetic process"/>
    <property type="evidence" value="ECO:0007669"/>
    <property type="project" value="InterPro"/>
</dbReference>
<accession>A0A0L8V8D9</accession>
<evidence type="ECO:0000313" key="3">
    <source>
        <dbReference type="Proteomes" id="UP000036958"/>
    </source>
</evidence>
<dbReference type="EMBL" id="LGIA01000155">
    <property type="protein sequence ID" value="KOH44699.1"/>
    <property type="molecule type" value="Genomic_DNA"/>
</dbReference>
<dbReference type="Proteomes" id="UP000036958">
    <property type="component" value="Unassembled WGS sequence"/>
</dbReference>
<dbReference type="OrthoDB" id="1149788at2"/>
<dbReference type="GO" id="GO:0005829">
    <property type="term" value="C:cytosol"/>
    <property type="evidence" value="ECO:0007669"/>
    <property type="project" value="TreeGrafter"/>
</dbReference>
<dbReference type="Gene3D" id="3.40.50.10090">
    <property type="match status" value="2"/>
</dbReference>
<gene>
    <name evidence="2" type="ORF">NC99_24840</name>
</gene>
<dbReference type="CDD" id="cd06578">
    <property type="entry name" value="HemD"/>
    <property type="match status" value="1"/>
</dbReference>
<dbReference type="PATRIC" id="fig|1409788.3.peg.2563"/>
<comment type="caution">
    <text evidence="2">The sequence shown here is derived from an EMBL/GenBank/DDBJ whole genome shotgun (WGS) entry which is preliminary data.</text>
</comment>
<sequence>MKIKKILVSQPKPESAKSPYFDLAEKTNVQVDFRPFIQVEGVSGKEFRQTRIQILDHTAVVFTSRTAIDHFFRICQETRVTVPDTMKYLCISEATAYYLQKYIVYRKRKIFFGAGRFEDLVEVMKKHKSEKFLVPLSHIHKQEIPQLLDKAGFNYTKAILYKTISSDLSDLKDVNYDILVFFSPSGIKSLVQNFPGFEQNSTKIASFGPTTAKAVIDAGLRLDIQAPTAQAPSMTMALEQYIKKHNKSS</sequence>
<dbReference type="InterPro" id="IPR036108">
    <property type="entry name" value="4pyrrol_syn_uPrphyn_synt_sf"/>
</dbReference>